<dbReference type="Gene3D" id="3.30.730.10">
    <property type="entry name" value="AP2/ERF domain"/>
    <property type="match status" value="1"/>
</dbReference>
<dbReference type="GO" id="GO:0003700">
    <property type="term" value="F:DNA-binding transcription factor activity"/>
    <property type="evidence" value="ECO:0007669"/>
    <property type="project" value="InterPro"/>
</dbReference>
<dbReference type="AlphaFoldDB" id="A0AB35RKV2"/>
<dbReference type="GO" id="GO:0004519">
    <property type="term" value="F:endonuclease activity"/>
    <property type="evidence" value="ECO:0007669"/>
    <property type="project" value="UniProtKB-KW"/>
</dbReference>
<dbReference type="InterPro" id="IPR016177">
    <property type="entry name" value="DNA-bd_dom_sf"/>
</dbReference>
<dbReference type="InterPro" id="IPR003615">
    <property type="entry name" value="HNH_nuc"/>
</dbReference>
<dbReference type="InterPro" id="IPR036955">
    <property type="entry name" value="AP2/ERF_dom_sf"/>
</dbReference>
<dbReference type="Gene3D" id="3.90.75.20">
    <property type="match status" value="1"/>
</dbReference>
<dbReference type="Proteomes" id="UP001286589">
    <property type="component" value="Unassembled WGS sequence"/>
</dbReference>
<comment type="caution">
    <text evidence="2">The sequence shown here is derived from an EMBL/GenBank/DDBJ whole genome shotgun (WGS) entry which is preliminary data.</text>
</comment>
<keyword evidence="2" id="KW-0378">Hydrolase</keyword>
<dbReference type="Pfam" id="PF13392">
    <property type="entry name" value="HNH_3"/>
    <property type="match status" value="1"/>
</dbReference>
<protein>
    <submittedName>
        <fullName evidence="2">HNH endonuclease</fullName>
    </submittedName>
</protein>
<dbReference type="SUPFAM" id="SSF54171">
    <property type="entry name" value="DNA-binding domain"/>
    <property type="match status" value="1"/>
</dbReference>
<reference evidence="2 3" key="1">
    <citation type="submission" date="2023-10" db="EMBL/GenBank/DDBJ databases">
        <title>Phytobacter spp. The emergence of a new genus of hospital-origin enterobacteria encoding carbapenemases in Argentina.</title>
        <authorList>
            <person name="Vay C."/>
            <person name="Almuzara M."/>
            <person name="Traglia G.M."/>
            <person name="Campos J."/>
        </authorList>
    </citation>
    <scope>NUCLEOTIDE SEQUENCE [LARGE SCALE GENOMIC DNA]</scope>
    <source>
        <strain evidence="2 3">CVMA36</strain>
    </source>
</reference>
<keyword evidence="3" id="KW-1185">Reference proteome</keyword>
<evidence type="ECO:0000313" key="2">
    <source>
        <dbReference type="EMBL" id="MDV2861832.1"/>
    </source>
</evidence>
<name>A0AB35RKV2_9ENTR</name>
<dbReference type="GO" id="GO:0003677">
    <property type="term" value="F:DNA binding"/>
    <property type="evidence" value="ECO:0007669"/>
    <property type="project" value="InterPro"/>
</dbReference>
<dbReference type="SUPFAM" id="SSF54060">
    <property type="entry name" value="His-Me finger endonucleases"/>
    <property type="match status" value="1"/>
</dbReference>
<proteinExistence type="predicted"/>
<gene>
    <name evidence="2" type="ORF">R0H02_05060</name>
</gene>
<keyword evidence="2" id="KW-0540">Nuclease</keyword>
<evidence type="ECO:0000313" key="3">
    <source>
        <dbReference type="Proteomes" id="UP001286589"/>
    </source>
</evidence>
<sequence>MRKDPTKEELEKFFYCDPVNGEITRVINSSIAKAGQCKITINNCGYHMVSALGGPIGLHRIVWIFANGPIPSGMEIDHINGDKSDNRISNLRICTINQNRQNKPKYKNNKSGFKGVYFESSPRIKNPWRARIVVNKKPISLGNFSTKLEAHKAYQEAAKKYFGEFKRT</sequence>
<accession>A0AB35RKV2</accession>
<evidence type="ECO:0000259" key="1">
    <source>
        <dbReference type="Pfam" id="PF13392"/>
    </source>
</evidence>
<keyword evidence="2" id="KW-0255">Endonuclease</keyword>
<organism evidence="2 3">
    <name type="scientific">Phytobacter ursingii</name>
    <dbReference type="NCBI Taxonomy" id="1972431"/>
    <lineage>
        <taxon>Bacteria</taxon>
        <taxon>Pseudomonadati</taxon>
        <taxon>Pseudomonadota</taxon>
        <taxon>Gammaproteobacteria</taxon>
        <taxon>Enterobacterales</taxon>
        <taxon>Enterobacteriaceae</taxon>
        <taxon>Phytobacter</taxon>
    </lineage>
</organism>
<dbReference type="RefSeq" id="WP_317101408.1">
    <property type="nucleotide sequence ID" value="NZ_JAWJAC010000003.1"/>
</dbReference>
<dbReference type="EMBL" id="JAWJAC010000003">
    <property type="protein sequence ID" value="MDV2861832.1"/>
    <property type="molecule type" value="Genomic_DNA"/>
</dbReference>
<dbReference type="InterPro" id="IPR044925">
    <property type="entry name" value="His-Me_finger_sf"/>
</dbReference>
<feature type="domain" description="HNH nuclease" evidence="1">
    <location>
        <begin position="58"/>
        <end position="100"/>
    </location>
</feature>